<dbReference type="Proteomes" id="UP000007115">
    <property type="component" value="Unassembled WGS sequence"/>
</dbReference>
<dbReference type="OrthoDB" id="185373at2759"/>
<dbReference type="PROSITE" id="PS51375">
    <property type="entry name" value="PPR"/>
    <property type="match status" value="1"/>
</dbReference>
<dbReference type="HOGENOM" id="CLU_007681_0_0_1"/>
<dbReference type="PANTHER" id="PTHR47939:SF1">
    <property type="entry name" value="OS04G0684500 PROTEIN"/>
    <property type="match status" value="1"/>
</dbReference>
<dbReference type="GeneID" id="25794163"/>
<sequence>MSDASNAASSSTSSNVTSSITRDRAGEAPGRQSYSNGRGAPKRGQRRPFNGQSSFAKKKPLRPSEDSAIALFKDVVSPEAKGAASQSSPLSELEIAAKIKELSVKDMDALEKLQVFQTSISPHLDKFCGQLPKHLLLSSTQFLDRMCDEIVERGYTGHGVELSQLYSSLGKADLDVRNQLVLNVCRALIFDKRDSAGRGALLNELTGLWQHISQLRRRSQEHLPLKFVFPSFQDVRQDIAEGKATNTHLDPTTRALAALFLQFSPDQARDIMPGLLATLAVLSDSRLVKKGTHIMMNPLLSVVAVALGGREAVTESYISGVFDDRVRFPSAKLSEIQSYVTQQWPHAAKMIHKRSGSSSSFTTLHSQLRSAYLARDQTSVNSIWEDFKSRLDRKPELAMQLHNNAEFLDFWVFVWCASRRPKHLQETFDLMQRLRIHPTLKTYTGMMHGWKTCKDTDRIDALWKKLAGSGQKLDAHIWTERISSLIEAGKPQAGLEALAEMLALWKQAVQKNAPHTAVQPTIEAVNAVFKGIIQVDRKAAFEVLEWASREQIQPNIRTYNILIRHSFRDDSPDEVQSLLKVMSQQGIEPDAATFTIILEEVIGRMGTASAADQVEAVQLVFQDIQSAGLRPNLETYGKMLYAVSSLANGTDEAIAAVLTHMRADDFKITPHMVTILIERALRRDPPDMTTIDALLIEHGFSHVSQGDQTLWERVMSANAITGNTERAMAVFNDLHKAGRPVTSLPCLTDLLWALLSGEKRDEARHVVDVVLDYKTKDGDWDGDSKDGRYWKHHFWFLAEEGGLLEGREVPDVLRANLRG</sequence>
<dbReference type="InterPro" id="IPR050667">
    <property type="entry name" value="PPR-containing_protein"/>
</dbReference>
<evidence type="ECO:0000256" key="2">
    <source>
        <dbReference type="SAM" id="MobiDB-lite"/>
    </source>
</evidence>
<dbReference type="STRING" id="413071.G9N6D8"/>
<protein>
    <recommendedName>
        <fullName evidence="5">Pentacotripeptide-repeat region of PRORP domain-containing protein</fullName>
    </recommendedName>
</protein>
<evidence type="ECO:0000313" key="4">
    <source>
        <dbReference type="Proteomes" id="UP000007115"/>
    </source>
</evidence>
<dbReference type="eggNOG" id="KOG4197">
    <property type="taxonomic scope" value="Eukaryota"/>
</dbReference>
<dbReference type="EMBL" id="ABDF02000088">
    <property type="protein sequence ID" value="EHK17699.1"/>
    <property type="molecule type" value="Genomic_DNA"/>
</dbReference>
<reference evidence="3 4" key="1">
    <citation type="journal article" date="2011" name="Genome Biol.">
        <title>Comparative genome sequence analysis underscores mycoparasitism as the ancestral life style of Trichoderma.</title>
        <authorList>
            <person name="Kubicek C.P."/>
            <person name="Herrera-Estrella A."/>
            <person name="Seidl-Seiboth V."/>
            <person name="Martinez D.A."/>
            <person name="Druzhinina I.S."/>
            <person name="Thon M."/>
            <person name="Zeilinger S."/>
            <person name="Casas-Flores S."/>
            <person name="Horwitz B.A."/>
            <person name="Mukherjee P.K."/>
            <person name="Mukherjee M."/>
            <person name="Kredics L."/>
            <person name="Alcaraz L.D."/>
            <person name="Aerts A."/>
            <person name="Antal Z."/>
            <person name="Atanasova L."/>
            <person name="Cervantes-Badillo M.G."/>
            <person name="Challacombe J."/>
            <person name="Chertkov O."/>
            <person name="McCluskey K."/>
            <person name="Coulpier F."/>
            <person name="Deshpande N."/>
            <person name="von Doehren H."/>
            <person name="Ebbole D.J."/>
            <person name="Esquivel-Naranjo E.U."/>
            <person name="Fekete E."/>
            <person name="Flipphi M."/>
            <person name="Glaser F."/>
            <person name="Gomez-Rodriguez E.Y."/>
            <person name="Gruber S."/>
            <person name="Han C."/>
            <person name="Henrissat B."/>
            <person name="Hermosa R."/>
            <person name="Hernandez-Onate M."/>
            <person name="Karaffa L."/>
            <person name="Kosti I."/>
            <person name="Le Crom S."/>
            <person name="Lindquist E."/>
            <person name="Lucas S."/>
            <person name="Luebeck M."/>
            <person name="Luebeck P.S."/>
            <person name="Margeot A."/>
            <person name="Metz B."/>
            <person name="Misra M."/>
            <person name="Nevalainen H."/>
            <person name="Omann M."/>
            <person name="Packer N."/>
            <person name="Perrone G."/>
            <person name="Uresti-Rivera E.E."/>
            <person name="Salamov A."/>
            <person name="Schmoll M."/>
            <person name="Seiboth B."/>
            <person name="Shapiro H."/>
            <person name="Sukno S."/>
            <person name="Tamayo-Ramos J.A."/>
            <person name="Tisch D."/>
            <person name="Wiest A."/>
            <person name="Wilkinson H.H."/>
            <person name="Zhang M."/>
            <person name="Coutinho P.M."/>
            <person name="Kenerley C.M."/>
            <person name="Monte E."/>
            <person name="Baker S.E."/>
            <person name="Grigoriev I.V."/>
        </authorList>
    </citation>
    <scope>NUCLEOTIDE SEQUENCE [LARGE SCALE GENOMIC DNA]</scope>
    <source>
        <strain evidence="4">Gv29-8 / FGSC 10586</strain>
    </source>
</reference>
<dbReference type="OMA" id="TGMMHGW"/>
<proteinExistence type="predicted"/>
<dbReference type="Pfam" id="PF13041">
    <property type="entry name" value="PPR_2"/>
    <property type="match status" value="1"/>
</dbReference>
<dbReference type="InParanoid" id="G9N6D8"/>
<dbReference type="InterPro" id="IPR002885">
    <property type="entry name" value="PPR_rpt"/>
</dbReference>
<evidence type="ECO:0000256" key="1">
    <source>
        <dbReference type="PROSITE-ProRule" id="PRU00708"/>
    </source>
</evidence>
<feature type="region of interest" description="Disordered" evidence="2">
    <location>
        <begin position="1"/>
        <end position="62"/>
    </location>
</feature>
<dbReference type="AlphaFoldDB" id="G9N6D8"/>
<dbReference type="RefSeq" id="XP_013951894.1">
    <property type="nucleotide sequence ID" value="XM_014096419.1"/>
</dbReference>
<dbReference type="InterPro" id="IPR011990">
    <property type="entry name" value="TPR-like_helical_dom_sf"/>
</dbReference>
<feature type="repeat" description="PPR" evidence="1">
    <location>
        <begin position="555"/>
        <end position="589"/>
    </location>
</feature>
<gene>
    <name evidence="3" type="ORF">TRIVIDRAFT_43113</name>
</gene>
<accession>G9N6D8</accession>
<organism evidence="3 4">
    <name type="scientific">Hypocrea virens (strain Gv29-8 / FGSC 10586)</name>
    <name type="common">Gliocladium virens</name>
    <name type="synonym">Trichoderma virens</name>
    <dbReference type="NCBI Taxonomy" id="413071"/>
    <lineage>
        <taxon>Eukaryota</taxon>
        <taxon>Fungi</taxon>
        <taxon>Dikarya</taxon>
        <taxon>Ascomycota</taxon>
        <taxon>Pezizomycotina</taxon>
        <taxon>Sordariomycetes</taxon>
        <taxon>Hypocreomycetidae</taxon>
        <taxon>Hypocreales</taxon>
        <taxon>Hypocreaceae</taxon>
        <taxon>Trichoderma</taxon>
    </lineage>
</organism>
<dbReference type="Gene3D" id="1.25.40.10">
    <property type="entry name" value="Tetratricopeptide repeat domain"/>
    <property type="match status" value="2"/>
</dbReference>
<name>G9N6D8_HYPVG</name>
<comment type="caution">
    <text evidence="3">The sequence shown here is derived from an EMBL/GenBank/DDBJ whole genome shotgun (WGS) entry which is preliminary data.</text>
</comment>
<feature type="compositionally biased region" description="Low complexity" evidence="2">
    <location>
        <begin position="1"/>
        <end position="19"/>
    </location>
</feature>
<evidence type="ECO:0000313" key="3">
    <source>
        <dbReference type="EMBL" id="EHK17699.1"/>
    </source>
</evidence>
<keyword evidence="4" id="KW-1185">Reference proteome</keyword>
<evidence type="ECO:0008006" key="5">
    <source>
        <dbReference type="Google" id="ProtNLM"/>
    </source>
</evidence>
<dbReference type="PANTHER" id="PTHR47939">
    <property type="entry name" value="MEMBRANE-ASSOCIATED SALT-INDUCIBLE PROTEIN-LIKE"/>
    <property type="match status" value="1"/>
</dbReference>
<dbReference type="VEuPathDB" id="FungiDB:TRIVIDRAFT_43113"/>